<dbReference type="Pfam" id="PF00587">
    <property type="entry name" value="tRNA-synt_2b"/>
    <property type="match status" value="1"/>
</dbReference>
<evidence type="ECO:0000256" key="7">
    <source>
        <dbReference type="ARBA" id="ARBA00023146"/>
    </source>
</evidence>
<comment type="catalytic activity">
    <reaction evidence="9">
        <text>tRNA(Pro) + L-proline + ATP = L-prolyl-tRNA(Pro) + AMP + diphosphate</text>
        <dbReference type="Rhea" id="RHEA:14305"/>
        <dbReference type="Rhea" id="RHEA-COMP:9700"/>
        <dbReference type="Rhea" id="RHEA-COMP:9702"/>
        <dbReference type="ChEBI" id="CHEBI:30616"/>
        <dbReference type="ChEBI" id="CHEBI:33019"/>
        <dbReference type="ChEBI" id="CHEBI:60039"/>
        <dbReference type="ChEBI" id="CHEBI:78442"/>
        <dbReference type="ChEBI" id="CHEBI:78532"/>
        <dbReference type="ChEBI" id="CHEBI:456215"/>
        <dbReference type="EC" id="6.1.1.15"/>
    </reaction>
</comment>
<evidence type="ECO:0000256" key="1">
    <source>
        <dbReference type="ARBA" id="ARBA00012831"/>
    </source>
</evidence>
<dbReference type="GO" id="GO:0006433">
    <property type="term" value="P:prolyl-tRNA aminoacylation"/>
    <property type="evidence" value="ECO:0007669"/>
    <property type="project" value="InterPro"/>
</dbReference>
<comment type="caution">
    <text evidence="11">The sequence shown here is derived from an EMBL/GenBank/DDBJ whole genome shotgun (WGS) entry which is preliminary data.</text>
</comment>
<dbReference type="SUPFAM" id="SSF52954">
    <property type="entry name" value="Class II aaRS ABD-related"/>
    <property type="match status" value="1"/>
</dbReference>
<dbReference type="PANTHER" id="PTHR42753:SF2">
    <property type="entry name" value="PROLINE--TRNA LIGASE"/>
    <property type="match status" value="1"/>
</dbReference>
<dbReference type="InterPro" id="IPR002314">
    <property type="entry name" value="aa-tRNA-synt_IIb"/>
</dbReference>
<dbReference type="EMBL" id="MGFJ01000032">
    <property type="protein sequence ID" value="OGM02023.1"/>
    <property type="molecule type" value="Genomic_DNA"/>
</dbReference>
<sequence length="407" mass="46654">MLQSQLFPKTRKEPPKEAESINHKLLVRAGFIDQLMAGSWTLLPLGWRVVNKINQVIREEMNAIGGQEVLMPLLHPKNIWNETGRWDKAKEVMYQFKDSRGREYALSFTHEEIVMDLLRKNIKSYTDLPVAVYHFSTKFRNEARARSGILRGREFLMKDLYSAHTTEKDFWKYYGEVRDAYSKIFTRLGFDFRITEAGGGVFTDNNTHEFQVLAEGGEDTIFCCKKCDWGVNQEIFDEKKAEKCPECGGEIIKAKAIEVGNIFPFGTWYSERMHVYYSDKDGGKKPVFFGSYGIGCTRVMGAWVEVSHDERGIVWNKAMSPFDAHLIELPGAKDAKSVYETLKKEGIEVLWDDRDVPAGEKFADADLIGIAVRLVVSEKTQDKVEWKGRSEEKSQLIELTEAVKKLT</sequence>
<proteinExistence type="predicted"/>
<dbReference type="SUPFAM" id="SSF55681">
    <property type="entry name" value="Class II aaRS and biotin synthetases"/>
    <property type="match status" value="1"/>
</dbReference>
<keyword evidence="7" id="KW-0030">Aminoacyl-tRNA synthetase</keyword>
<dbReference type="InterPro" id="IPR044140">
    <property type="entry name" value="ProRS_anticodon_short"/>
</dbReference>
<dbReference type="GO" id="GO:0005524">
    <property type="term" value="F:ATP binding"/>
    <property type="evidence" value="ECO:0007669"/>
    <property type="project" value="UniProtKB-KW"/>
</dbReference>
<evidence type="ECO:0000259" key="10">
    <source>
        <dbReference type="PROSITE" id="PS50862"/>
    </source>
</evidence>
<evidence type="ECO:0000256" key="3">
    <source>
        <dbReference type="ARBA" id="ARBA00022598"/>
    </source>
</evidence>
<organism evidence="11 12">
    <name type="scientific">Candidatus Woesebacteria bacterium GWA1_41_8</name>
    <dbReference type="NCBI Taxonomy" id="1802471"/>
    <lineage>
        <taxon>Bacteria</taxon>
        <taxon>Candidatus Woeseibacteriota</taxon>
    </lineage>
</organism>
<dbReference type="PROSITE" id="PS50862">
    <property type="entry name" value="AA_TRNA_LIGASE_II"/>
    <property type="match status" value="1"/>
</dbReference>
<protein>
    <recommendedName>
        <fullName evidence="2">Proline--tRNA ligase</fullName>
        <ecNumber evidence="1">6.1.1.15</ecNumber>
    </recommendedName>
    <alternativeName>
        <fullName evidence="8">Prolyl-tRNA synthetase</fullName>
    </alternativeName>
</protein>
<dbReference type="Pfam" id="PF03129">
    <property type="entry name" value="HGTP_anticodon"/>
    <property type="match status" value="1"/>
</dbReference>
<evidence type="ECO:0000313" key="12">
    <source>
        <dbReference type="Proteomes" id="UP000176198"/>
    </source>
</evidence>
<dbReference type="Gene3D" id="3.30.930.10">
    <property type="entry name" value="Bira Bifunctional Protein, Domain 2"/>
    <property type="match status" value="1"/>
</dbReference>
<keyword evidence="5" id="KW-0067">ATP-binding</keyword>
<reference evidence="11 12" key="1">
    <citation type="journal article" date="2016" name="Nat. Commun.">
        <title>Thousands of microbial genomes shed light on interconnected biogeochemical processes in an aquifer system.</title>
        <authorList>
            <person name="Anantharaman K."/>
            <person name="Brown C.T."/>
            <person name="Hug L.A."/>
            <person name="Sharon I."/>
            <person name="Castelle C.J."/>
            <person name="Probst A.J."/>
            <person name="Thomas B.C."/>
            <person name="Singh A."/>
            <person name="Wilkins M.J."/>
            <person name="Karaoz U."/>
            <person name="Brodie E.L."/>
            <person name="Williams K.H."/>
            <person name="Hubbard S.S."/>
            <person name="Banfield J.F."/>
        </authorList>
    </citation>
    <scope>NUCLEOTIDE SEQUENCE [LARGE SCALE GENOMIC DNA]</scope>
</reference>
<dbReference type="InterPro" id="IPR006195">
    <property type="entry name" value="aa-tRNA-synth_II"/>
</dbReference>
<gene>
    <name evidence="11" type="ORF">A2115_02465</name>
</gene>
<evidence type="ECO:0000256" key="2">
    <source>
        <dbReference type="ARBA" id="ARBA00019110"/>
    </source>
</evidence>
<accession>A0A1F7WGT6</accession>
<evidence type="ECO:0000256" key="5">
    <source>
        <dbReference type="ARBA" id="ARBA00022840"/>
    </source>
</evidence>
<dbReference type="CDD" id="cd00861">
    <property type="entry name" value="ProRS_anticodon_short"/>
    <property type="match status" value="1"/>
</dbReference>
<dbReference type="GO" id="GO:0004827">
    <property type="term" value="F:proline-tRNA ligase activity"/>
    <property type="evidence" value="ECO:0007669"/>
    <property type="project" value="UniProtKB-EC"/>
</dbReference>
<keyword evidence="4" id="KW-0547">Nucleotide-binding</keyword>
<dbReference type="PRINTS" id="PR01046">
    <property type="entry name" value="TRNASYNTHPRO"/>
</dbReference>
<dbReference type="InterPro" id="IPR002316">
    <property type="entry name" value="Pro-tRNA-ligase_IIa"/>
</dbReference>
<dbReference type="Proteomes" id="UP000176198">
    <property type="component" value="Unassembled WGS sequence"/>
</dbReference>
<dbReference type="PANTHER" id="PTHR42753">
    <property type="entry name" value="MITOCHONDRIAL RIBOSOME PROTEIN L39/PROLYL-TRNA LIGASE FAMILY MEMBER"/>
    <property type="match status" value="1"/>
</dbReference>
<dbReference type="Gene3D" id="3.40.50.800">
    <property type="entry name" value="Anticodon-binding domain"/>
    <property type="match status" value="1"/>
</dbReference>
<dbReference type="InterPro" id="IPR050062">
    <property type="entry name" value="Pro-tRNA_synthetase"/>
</dbReference>
<keyword evidence="3" id="KW-0436">Ligase</keyword>
<evidence type="ECO:0000313" key="11">
    <source>
        <dbReference type="EMBL" id="OGM02023.1"/>
    </source>
</evidence>
<evidence type="ECO:0000256" key="6">
    <source>
        <dbReference type="ARBA" id="ARBA00022917"/>
    </source>
</evidence>
<keyword evidence="6" id="KW-0648">Protein biosynthesis</keyword>
<name>A0A1F7WGT6_9BACT</name>
<evidence type="ECO:0000256" key="4">
    <source>
        <dbReference type="ARBA" id="ARBA00022741"/>
    </source>
</evidence>
<evidence type="ECO:0000256" key="9">
    <source>
        <dbReference type="ARBA" id="ARBA00047671"/>
    </source>
</evidence>
<dbReference type="InterPro" id="IPR045864">
    <property type="entry name" value="aa-tRNA-synth_II/BPL/LPL"/>
</dbReference>
<evidence type="ECO:0000256" key="8">
    <source>
        <dbReference type="ARBA" id="ARBA00029731"/>
    </source>
</evidence>
<dbReference type="EC" id="6.1.1.15" evidence="1"/>
<dbReference type="AlphaFoldDB" id="A0A1F7WGT6"/>
<dbReference type="GO" id="GO:0005829">
    <property type="term" value="C:cytosol"/>
    <property type="evidence" value="ECO:0007669"/>
    <property type="project" value="TreeGrafter"/>
</dbReference>
<feature type="domain" description="Aminoacyl-transfer RNA synthetases class-II family profile" evidence="10">
    <location>
        <begin position="38"/>
        <end position="321"/>
    </location>
</feature>
<dbReference type="InterPro" id="IPR004154">
    <property type="entry name" value="Anticodon-bd"/>
</dbReference>
<dbReference type="InterPro" id="IPR036621">
    <property type="entry name" value="Anticodon-bd_dom_sf"/>
</dbReference>
<dbReference type="STRING" id="1802471.A2115_02465"/>